<accession>A0A2G9H7Z4</accession>
<organism evidence="10 11">
    <name type="scientific">Handroanthus impetiginosus</name>
    <dbReference type="NCBI Taxonomy" id="429701"/>
    <lineage>
        <taxon>Eukaryota</taxon>
        <taxon>Viridiplantae</taxon>
        <taxon>Streptophyta</taxon>
        <taxon>Embryophyta</taxon>
        <taxon>Tracheophyta</taxon>
        <taxon>Spermatophyta</taxon>
        <taxon>Magnoliopsida</taxon>
        <taxon>eudicotyledons</taxon>
        <taxon>Gunneridae</taxon>
        <taxon>Pentapetalae</taxon>
        <taxon>asterids</taxon>
        <taxon>lamiids</taxon>
        <taxon>Lamiales</taxon>
        <taxon>Bignoniaceae</taxon>
        <taxon>Crescentiina</taxon>
        <taxon>Tabebuia alliance</taxon>
        <taxon>Handroanthus</taxon>
    </lineage>
</organism>
<proteinExistence type="predicted"/>
<keyword evidence="3" id="KW-0677">Repeat</keyword>
<dbReference type="PANTHER" id="PTHR24186:SF38">
    <property type="entry name" value="ANKYRIN REPEAT FAMILY PROTEIN"/>
    <property type="match status" value="1"/>
</dbReference>
<evidence type="ECO:0000256" key="6">
    <source>
        <dbReference type="ARBA" id="ARBA00023136"/>
    </source>
</evidence>
<dbReference type="InterPro" id="IPR026961">
    <property type="entry name" value="PGG_dom"/>
</dbReference>
<feature type="domain" description="PGG" evidence="9">
    <location>
        <begin position="76"/>
        <end position="184"/>
    </location>
</feature>
<keyword evidence="6 8" id="KW-0472">Membrane</keyword>
<dbReference type="Proteomes" id="UP000231279">
    <property type="component" value="Unassembled WGS sequence"/>
</dbReference>
<evidence type="ECO:0000256" key="7">
    <source>
        <dbReference type="SAM" id="MobiDB-lite"/>
    </source>
</evidence>
<dbReference type="EMBL" id="NKXS01002439">
    <property type="protein sequence ID" value="PIN13641.1"/>
    <property type="molecule type" value="Genomic_DNA"/>
</dbReference>
<reference evidence="11" key="1">
    <citation type="journal article" date="2018" name="Gigascience">
        <title>Genome assembly of the Pink Ipe (Handroanthus impetiginosus, Bignoniaceae), a highly valued, ecologically keystone Neotropical timber forest tree.</title>
        <authorList>
            <person name="Silva-Junior O.B."/>
            <person name="Grattapaglia D."/>
            <person name="Novaes E."/>
            <person name="Collevatti R.G."/>
        </authorList>
    </citation>
    <scope>NUCLEOTIDE SEQUENCE [LARGE SCALE GENOMIC DNA]</scope>
    <source>
        <strain evidence="11">cv. UFG-1</strain>
    </source>
</reference>
<dbReference type="Pfam" id="PF13962">
    <property type="entry name" value="PGG"/>
    <property type="match status" value="1"/>
</dbReference>
<dbReference type="OrthoDB" id="681126at2759"/>
<evidence type="ECO:0000256" key="4">
    <source>
        <dbReference type="ARBA" id="ARBA00022989"/>
    </source>
</evidence>
<evidence type="ECO:0000256" key="8">
    <source>
        <dbReference type="SAM" id="Phobius"/>
    </source>
</evidence>
<evidence type="ECO:0000313" key="11">
    <source>
        <dbReference type="Proteomes" id="UP000231279"/>
    </source>
</evidence>
<keyword evidence="4 8" id="KW-1133">Transmembrane helix</keyword>
<feature type="transmembrane region" description="Helical" evidence="8">
    <location>
        <begin position="133"/>
        <end position="151"/>
    </location>
</feature>
<evidence type="ECO:0000256" key="1">
    <source>
        <dbReference type="ARBA" id="ARBA00004141"/>
    </source>
</evidence>
<comment type="caution">
    <text evidence="10">The sequence shown here is derived from an EMBL/GenBank/DDBJ whole genome shotgun (WGS) entry which is preliminary data.</text>
</comment>
<feature type="transmembrane region" description="Helical" evidence="8">
    <location>
        <begin position="163"/>
        <end position="186"/>
    </location>
</feature>
<protein>
    <recommendedName>
        <fullName evidence="9">PGG domain-containing protein</fullName>
    </recommendedName>
</protein>
<sequence length="209" mass="23652">MAMLRQPQPPHTDEPEIITDSHVEYGKPDIPCETKSSEDRGYCADGVLSKTGGRKRSKNQKFKRMLKRERQKYREALFDTKDTIALVATLIATFTYSTGLNPPGGVYQDGPLIGTAVAAQRTAFRVFSVCKNLALCWAVTVAFVMISFIPVKNEQLSLMLRVAYRVLWLAISFLAVAYVAAVVVIMRPAPPWRFWIRLRWSCCVSLRIY</sequence>
<evidence type="ECO:0000259" key="9">
    <source>
        <dbReference type="Pfam" id="PF13962"/>
    </source>
</evidence>
<feature type="compositionally biased region" description="Basic and acidic residues" evidence="7">
    <location>
        <begin position="11"/>
        <end position="37"/>
    </location>
</feature>
<dbReference type="GO" id="GO:0005886">
    <property type="term" value="C:plasma membrane"/>
    <property type="evidence" value="ECO:0007669"/>
    <property type="project" value="TreeGrafter"/>
</dbReference>
<gene>
    <name evidence="10" type="ORF">CDL12_13739</name>
</gene>
<name>A0A2G9H7Z4_9LAMI</name>
<keyword evidence="5" id="KW-0040">ANK repeat</keyword>
<dbReference type="AlphaFoldDB" id="A0A2G9H7Z4"/>
<dbReference type="STRING" id="429701.A0A2G9H7Z4"/>
<evidence type="ECO:0000256" key="2">
    <source>
        <dbReference type="ARBA" id="ARBA00022692"/>
    </source>
</evidence>
<feature type="region of interest" description="Disordered" evidence="7">
    <location>
        <begin position="1"/>
        <end position="37"/>
    </location>
</feature>
<keyword evidence="11" id="KW-1185">Reference proteome</keyword>
<keyword evidence="2 8" id="KW-0812">Transmembrane</keyword>
<evidence type="ECO:0000256" key="5">
    <source>
        <dbReference type="ARBA" id="ARBA00023043"/>
    </source>
</evidence>
<comment type="subcellular location">
    <subcellularLocation>
        <location evidence="1">Membrane</location>
        <topology evidence="1">Multi-pass membrane protein</topology>
    </subcellularLocation>
</comment>
<evidence type="ECO:0000313" key="10">
    <source>
        <dbReference type="EMBL" id="PIN13641.1"/>
    </source>
</evidence>
<evidence type="ECO:0000256" key="3">
    <source>
        <dbReference type="ARBA" id="ARBA00022737"/>
    </source>
</evidence>
<dbReference type="PANTHER" id="PTHR24186">
    <property type="entry name" value="PROTEIN PHOSPHATASE 1 REGULATORY SUBUNIT"/>
    <property type="match status" value="1"/>
</dbReference>